<name>A0ABD1S4D3_9LAMI</name>
<reference evidence="2" key="1">
    <citation type="submission" date="2024-07" db="EMBL/GenBank/DDBJ databases">
        <title>Two chromosome-level genome assemblies of Korean endemic species Abeliophyllum distichum and Forsythia ovata (Oleaceae).</title>
        <authorList>
            <person name="Jang H."/>
        </authorList>
    </citation>
    <scope>NUCLEOTIDE SEQUENCE [LARGE SCALE GENOMIC DNA]</scope>
</reference>
<dbReference type="EMBL" id="JBFOLJ010000011">
    <property type="protein sequence ID" value="KAL2495606.1"/>
    <property type="molecule type" value="Genomic_DNA"/>
</dbReference>
<evidence type="ECO:0000313" key="1">
    <source>
        <dbReference type="EMBL" id="KAL2495606.1"/>
    </source>
</evidence>
<protein>
    <submittedName>
        <fullName evidence="1">Uncharacterized protein</fullName>
    </submittedName>
</protein>
<organism evidence="1 2">
    <name type="scientific">Forsythia ovata</name>
    <dbReference type="NCBI Taxonomy" id="205694"/>
    <lineage>
        <taxon>Eukaryota</taxon>
        <taxon>Viridiplantae</taxon>
        <taxon>Streptophyta</taxon>
        <taxon>Embryophyta</taxon>
        <taxon>Tracheophyta</taxon>
        <taxon>Spermatophyta</taxon>
        <taxon>Magnoliopsida</taxon>
        <taxon>eudicotyledons</taxon>
        <taxon>Gunneridae</taxon>
        <taxon>Pentapetalae</taxon>
        <taxon>asterids</taxon>
        <taxon>lamiids</taxon>
        <taxon>Lamiales</taxon>
        <taxon>Oleaceae</taxon>
        <taxon>Forsythieae</taxon>
        <taxon>Forsythia</taxon>
    </lineage>
</organism>
<dbReference type="AlphaFoldDB" id="A0ABD1S4D3"/>
<sequence length="118" mass="12305">MNAASLTVCRYGKRVGTTQLSGFATLQKLVHMRSDARINGVAAVEGRIISVHFSSKLEAAPVPYPVSFEIPIILNAIGGILVGLVTTYAGGTVPPILTDFELSGGVSVAVPSLHLSDE</sequence>
<accession>A0ABD1S4D3</accession>
<proteinExistence type="predicted"/>
<keyword evidence="2" id="KW-1185">Reference proteome</keyword>
<comment type="caution">
    <text evidence="1">The sequence shown here is derived from an EMBL/GenBank/DDBJ whole genome shotgun (WGS) entry which is preliminary data.</text>
</comment>
<dbReference type="Proteomes" id="UP001604277">
    <property type="component" value="Unassembled WGS sequence"/>
</dbReference>
<evidence type="ECO:0000313" key="2">
    <source>
        <dbReference type="Proteomes" id="UP001604277"/>
    </source>
</evidence>
<gene>
    <name evidence="1" type="ORF">Fot_39363</name>
</gene>